<accession>A0A2T6KM10</accession>
<organism evidence="5 6">
    <name type="scientific">Yoonia sediminilitoris</name>
    <dbReference type="NCBI Taxonomy" id="1286148"/>
    <lineage>
        <taxon>Bacteria</taxon>
        <taxon>Pseudomonadati</taxon>
        <taxon>Pseudomonadota</taxon>
        <taxon>Alphaproteobacteria</taxon>
        <taxon>Rhodobacterales</taxon>
        <taxon>Paracoccaceae</taxon>
        <taxon>Yoonia</taxon>
    </lineage>
</organism>
<keyword evidence="6" id="KW-1185">Reference proteome</keyword>
<dbReference type="RefSeq" id="WP_108385361.1">
    <property type="nucleotide sequence ID" value="NZ_QBUD01000002.1"/>
</dbReference>
<feature type="domain" description="MobA-like NTP transferase" evidence="4">
    <location>
        <begin position="7"/>
        <end position="126"/>
    </location>
</feature>
<evidence type="ECO:0000313" key="6">
    <source>
        <dbReference type="Proteomes" id="UP000244523"/>
    </source>
</evidence>
<dbReference type="CDD" id="cd06422">
    <property type="entry name" value="NTP_transferase_like_1"/>
    <property type="match status" value="1"/>
</dbReference>
<dbReference type="InterPro" id="IPR025877">
    <property type="entry name" value="MobA-like_NTP_Trfase"/>
</dbReference>
<dbReference type="Gene3D" id="3.90.550.10">
    <property type="entry name" value="Spore Coat Polysaccharide Biosynthesis Protein SpsA, Chain A"/>
    <property type="match status" value="1"/>
</dbReference>
<dbReference type="SUPFAM" id="SSF53448">
    <property type="entry name" value="Nucleotide-diphospho-sugar transferases"/>
    <property type="match status" value="1"/>
</dbReference>
<evidence type="ECO:0000256" key="3">
    <source>
        <dbReference type="ARBA" id="ARBA00022842"/>
    </source>
</evidence>
<evidence type="ECO:0000259" key="4">
    <source>
        <dbReference type="Pfam" id="PF12804"/>
    </source>
</evidence>
<reference evidence="5 6" key="1">
    <citation type="submission" date="2018-04" db="EMBL/GenBank/DDBJ databases">
        <title>Genomic Encyclopedia of Archaeal and Bacterial Type Strains, Phase II (KMG-II): from individual species to whole genera.</title>
        <authorList>
            <person name="Goeker M."/>
        </authorList>
    </citation>
    <scope>NUCLEOTIDE SEQUENCE [LARGE SCALE GENOMIC DNA]</scope>
    <source>
        <strain evidence="5 6">DSM 29955</strain>
    </source>
</reference>
<protein>
    <submittedName>
        <fullName evidence="5">MurNAc alpha-1-phosphate uridylyltransferase</fullName>
    </submittedName>
</protein>
<dbReference type="Proteomes" id="UP000244523">
    <property type="component" value="Unassembled WGS sequence"/>
</dbReference>
<dbReference type="PANTHER" id="PTHR43584">
    <property type="entry name" value="NUCLEOTIDYL TRANSFERASE"/>
    <property type="match status" value="1"/>
</dbReference>
<dbReference type="EMBL" id="QBUD01000002">
    <property type="protein sequence ID" value="PUB17197.1"/>
    <property type="molecule type" value="Genomic_DNA"/>
</dbReference>
<dbReference type="GO" id="GO:0016779">
    <property type="term" value="F:nucleotidyltransferase activity"/>
    <property type="evidence" value="ECO:0007669"/>
    <property type="project" value="UniProtKB-KW"/>
</dbReference>
<keyword evidence="3" id="KW-0460">Magnesium</keyword>
<evidence type="ECO:0000313" key="5">
    <source>
        <dbReference type="EMBL" id="PUB17197.1"/>
    </source>
</evidence>
<dbReference type="PANTHER" id="PTHR43584:SF8">
    <property type="entry name" value="N-ACETYLMURAMATE ALPHA-1-PHOSPHATE URIDYLYLTRANSFERASE"/>
    <property type="match status" value="1"/>
</dbReference>
<dbReference type="Pfam" id="PF12804">
    <property type="entry name" value="NTP_transf_3"/>
    <property type="match status" value="1"/>
</dbReference>
<evidence type="ECO:0000256" key="2">
    <source>
        <dbReference type="ARBA" id="ARBA00022695"/>
    </source>
</evidence>
<keyword evidence="1 5" id="KW-0808">Transferase</keyword>
<dbReference type="InterPro" id="IPR029044">
    <property type="entry name" value="Nucleotide-diphossugar_trans"/>
</dbReference>
<dbReference type="OrthoDB" id="9788272at2"/>
<dbReference type="InterPro" id="IPR050065">
    <property type="entry name" value="GlmU-like"/>
</dbReference>
<name>A0A2T6KM10_9RHOB</name>
<gene>
    <name evidence="5" type="ORF">C8N45_102207</name>
</gene>
<keyword evidence="2 5" id="KW-0548">Nucleotidyltransferase</keyword>
<sequence>MSWPILFFAAGLGTRMGELTKDKPKPLVEVAGRALIDHALGFAETPGIGPRVVNLHYKGAMIRDHLSQENVLFSDESEALLETGGGLRHALPHLAQSPVITMNTDAVWKGPNPIAQVIAAWRDDMECLLLMVPRSQVSGHLGEGDFTIDDAGRLHRGKGDIYSGVQIIRTETLADIKESRFSMNIVWDQVAARGGLFGVRYSGQWCDVGQPSSIAIAQSMLHV</sequence>
<proteinExistence type="predicted"/>
<evidence type="ECO:0000256" key="1">
    <source>
        <dbReference type="ARBA" id="ARBA00022679"/>
    </source>
</evidence>
<comment type="caution">
    <text evidence="5">The sequence shown here is derived from an EMBL/GenBank/DDBJ whole genome shotgun (WGS) entry which is preliminary data.</text>
</comment>
<dbReference type="AlphaFoldDB" id="A0A2T6KM10"/>